<feature type="domain" description="HAM1-like N-terminal" evidence="2">
    <location>
        <begin position="72"/>
        <end position="268"/>
    </location>
</feature>
<organism evidence="3 4">
    <name type="scientific">Cylindrobasidium torrendii FP15055 ss-10</name>
    <dbReference type="NCBI Taxonomy" id="1314674"/>
    <lineage>
        <taxon>Eukaryota</taxon>
        <taxon>Fungi</taxon>
        <taxon>Dikarya</taxon>
        <taxon>Basidiomycota</taxon>
        <taxon>Agaricomycotina</taxon>
        <taxon>Agaricomycetes</taxon>
        <taxon>Agaricomycetidae</taxon>
        <taxon>Agaricales</taxon>
        <taxon>Marasmiineae</taxon>
        <taxon>Physalacriaceae</taxon>
        <taxon>Cylindrobasidium</taxon>
    </lineage>
</organism>
<feature type="domain" description="HAM1-like N-terminal" evidence="2">
    <location>
        <begin position="311"/>
        <end position="651"/>
    </location>
</feature>
<evidence type="ECO:0000259" key="2">
    <source>
        <dbReference type="Pfam" id="PF19343"/>
    </source>
</evidence>
<keyword evidence="1" id="KW-1133">Transmembrane helix</keyword>
<keyword evidence="1" id="KW-0812">Transmembrane</keyword>
<dbReference type="PANTHER" id="PTHR31138">
    <property type="entry name" value="CHROMOSOME 19, WHOLE GENOME SHOTGUN SEQUENCE"/>
    <property type="match status" value="1"/>
</dbReference>
<evidence type="ECO:0000256" key="1">
    <source>
        <dbReference type="SAM" id="Phobius"/>
    </source>
</evidence>
<accession>A0A0D7BBU5</accession>
<name>A0A0D7BBU5_9AGAR</name>
<reference evidence="3 4" key="1">
    <citation type="journal article" date="2015" name="Fungal Genet. Biol.">
        <title>Evolution of novel wood decay mechanisms in Agaricales revealed by the genome sequences of Fistulina hepatica and Cylindrobasidium torrendii.</title>
        <authorList>
            <person name="Floudas D."/>
            <person name="Held B.W."/>
            <person name="Riley R."/>
            <person name="Nagy L.G."/>
            <person name="Koehler G."/>
            <person name="Ransdell A.S."/>
            <person name="Younus H."/>
            <person name="Chow J."/>
            <person name="Chiniquy J."/>
            <person name="Lipzen A."/>
            <person name="Tritt A."/>
            <person name="Sun H."/>
            <person name="Haridas S."/>
            <person name="LaButti K."/>
            <person name="Ohm R.A."/>
            <person name="Kues U."/>
            <person name="Blanchette R.A."/>
            <person name="Grigoriev I.V."/>
            <person name="Minto R.E."/>
            <person name="Hibbett D.S."/>
        </authorList>
    </citation>
    <scope>NUCLEOTIDE SEQUENCE [LARGE SCALE GENOMIC DNA]</scope>
    <source>
        <strain evidence="3 4">FP15055 ss-10</strain>
    </source>
</reference>
<evidence type="ECO:0000313" key="3">
    <source>
        <dbReference type="EMBL" id="KIY66981.1"/>
    </source>
</evidence>
<keyword evidence="4" id="KW-1185">Reference proteome</keyword>
<feature type="transmembrane region" description="Helical" evidence="1">
    <location>
        <begin position="12"/>
        <end position="33"/>
    </location>
</feature>
<dbReference type="AlphaFoldDB" id="A0A0D7BBU5"/>
<dbReference type="EMBL" id="KN880538">
    <property type="protein sequence ID" value="KIY66981.1"/>
    <property type="molecule type" value="Genomic_DNA"/>
</dbReference>
<keyword evidence="1" id="KW-0472">Membrane</keyword>
<proteinExistence type="predicted"/>
<dbReference type="OrthoDB" id="5407957at2759"/>
<dbReference type="STRING" id="1314674.A0A0D7BBU5"/>
<dbReference type="Proteomes" id="UP000054007">
    <property type="component" value="Unassembled WGS sequence"/>
</dbReference>
<evidence type="ECO:0000313" key="4">
    <source>
        <dbReference type="Proteomes" id="UP000054007"/>
    </source>
</evidence>
<dbReference type="Pfam" id="PF19343">
    <property type="entry name" value="HAM1_N"/>
    <property type="match status" value="2"/>
</dbReference>
<dbReference type="PANTHER" id="PTHR31138:SF1">
    <property type="entry name" value="PDZ DOMAIN-CONTAINING PROTEIN"/>
    <property type="match status" value="1"/>
</dbReference>
<sequence>MSSHHARAPTRLAVALGIAAGVAAVLGLCAAFCRRRRRRVRHHHGSVSERTPLLQAAAEPVNIREFSRKAVDIIAASKAGKLPSQDQLSRAVQLLLKSKILDEKEMDLSLQGQVLLKDVRRISELSLVFGLEKNHDDKIQDILFRATHLQRPQDAVAEVALDTAHELPNPHEFEHDIYTLVESARTLGHLFVSSTAFRVLLSTLAGIVQAGVVELAGDVTSAAGAVAAVADKVHHVAEDVEVAAEEVGVKVADELETSPAHVESIPHQVEEIAKEVVADVGDFNADSTVRKPHPVAVDTRETRNVHLAESLQAVTYEVCQKPEYAAAVTNVLELAQKYLDAAQNAEETVLEDTQAIAGAYSTEVKTLCSDLRTVLERLASGKSLDPTIDAFKAFLVEFQDTDSSIGILLDDLNMYIRKGSMDHAYPMSDAGKLAAVQLVEQAEDTYDSLKAENPAFSAFVDELQAFSAALKNDRNTTRVWDAAGGLLKDGEAYLGSLGGRARHLSEQLWRDALAVGWAVVKSVITLGAEREGTLVPLPRVEYTDGLVDVVVDPRLMRISAETDGASQSVVKPDSIVVKRWEEWRADFENDGTRVSNNSKIQARVEGLLHGGIVQLDDIQYYANVKGPVGVGYADEGVVGLDVVGGTGGSVDLTFTVHAANEEDGTPLKVEVESVKVDLPMSMGVVVELARTRHWILNWVLVNPLVLPLTGWIVKRTLQNVVQEYVRKGIEAVTGQVGEVAEGKKGVFAALIGLFSTEDSGEEDEEDEDSATQVHLVPTGVKIDLAGDDAGTLVVGVAPQLLPHHAEVQVADRLSEELERVEEGVAQKVNDVSEVIQDAGVAVAEVQEQISDAPERINQREQKAEAEDGWRSVLFDLS</sequence>
<gene>
    <name evidence="3" type="ORF">CYLTODRAFT_422925</name>
</gene>
<dbReference type="InterPro" id="IPR045967">
    <property type="entry name" value="HAM1-like_N"/>
</dbReference>
<protein>
    <recommendedName>
        <fullName evidence="2">HAM1-like N-terminal domain-containing protein</fullName>
    </recommendedName>
</protein>